<dbReference type="PROSITE" id="PS51898">
    <property type="entry name" value="TYR_RECOMBINASE"/>
    <property type="match status" value="1"/>
</dbReference>
<reference evidence="4 5" key="1">
    <citation type="submission" date="2014-08" db="EMBL/GenBank/DDBJ databases">
        <authorList>
            <person name="Hassan Y.I."/>
            <person name="Lepp D."/>
            <person name="Zhou T."/>
        </authorList>
    </citation>
    <scope>NUCLEOTIDE SEQUENCE [LARGE SCALE GENOMIC DNA]</scope>
    <source>
        <strain evidence="4 5">IFO13584</strain>
    </source>
</reference>
<evidence type="ECO:0000259" key="3">
    <source>
        <dbReference type="PROSITE" id="PS51898"/>
    </source>
</evidence>
<protein>
    <recommendedName>
        <fullName evidence="3">Tyr recombinase domain-containing protein</fullName>
    </recommendedName>
</protein>
<dbReference type="Gene3D" id="1.10.443.10">
    <property type="entry name" value="Intergrase catalytic core"/>
    <property type="match status" value="1"/>
</dbReference>
<evidence type="ECO:0000313" key="4">
    <source>
        <dbReference type="EMBL" id="KFL32617.1"/>
    </source>
</evidence>
<keyword evidence="1" id="KW-0233">DNA recombination</keyword>
<dbReference type="OrthoDB" id="8264831at2"/>
<dbReference type="GO" id="GO:0015074">
    <property type="term" value="P:DNA integration"/>
    <property type="evidence" value="ECO:0007669"/>
    <property type="project" value="InterPro"/>
</dbReference>
<dbReference type="EMBL" id="JQGC01000001">
    <property type="protein sequence ID" value="KFL32617.1"/>
    <property type="molecule type" value="Genomic_DNA"/>
</dbReference>
<sequence length="342" mass="37999">MTETSSYPECLRRPDAGGHVQTRTTKTETRYRKRYQGMAKTWRRRHRVDVVTPFELATDIGYRSSGLSRNTLKQYHAAIRQHLRDLWDECAIRFDQVARIDALLRQQAPMPKATTGKAGHKTSAGRAKSVKPETLSALVTELLLRPTAIRRIAAALLEYGVDLATRPGEFLTMREDPRGQLWVRSAKYSETNGKGLQPLRMLVVDNLDPFEIDELKEIAALLLAERATGATTASLLRRCQHAIREARKAVGGRSRRVTAYTVRHQARANMSAMGMSPEEVAVVMNHASAMTAQSHYAPARSAWKGAVGAKPPAVEPELVAKVRPGNRSRGWAMQVSAGPKPM</sequence>
<organism evidence="4 5">
    <name type="scientific">Devosia riboflavina</name>
    <dbReference type="NCBI Taxonomy" id="46914"/>
    <lineage>
        <taxon>Bacteria</taxon>
        <taxon>Pseudomonadati</taxon>
        <taxon>Pseudomonadota</taxon>
        <taxon>Alphaproteobacteria</taxon>
        <taxon>Hyphomicrobiales</taxon>
        <taxon>Devosiaceae</taxon>
        <taxon>Devosia</taxon>
    </lineage>
</organism>
<keyword evidence="5" id="KW-1185">Reference proteome</keyword>
<evidence type="ECO:0000256" key="2">
    <source>
        <dbReference type="SAM" id="MobiDB-lite"/>
    </source>
</evidence>
<feature type="region of interest" description="Disordered" evidence="2">
    <location>
        <begin position="110"/>
        <end position="129"/>
    </location>
</feature>
<dbReference type="RefSeq" id="WP_035077504.1">
    <property type="nucleotide sequence ID" value="NZ_JQGC01000001.1"/>
</dbReference>
<feature type="domain" description="Tyr recombinase" evidence="3">
    <location>
        <begin position="125"/>
        <end position="309"/>
    </location>
</feature>
<dbReference type="InterPro" id="IPR011010">
    <property type="entry name" value="DNA_brk_join_enz"/>
</dbReference>
<accession>A0A087M6W4</accession>
<gene>
    <name evidence="4" type="ORF">JP75_00155</name>
</gene>
<name>A0A087M6W4_9HYPH</name>
<comment type="caution">
    <text evidence="4">The sequence shown here is derived from an EMBL/GenBank/DDBJ whole genome shotgun (WGS) entry which is preliminary data.</text>
</comment>
<feature type="region of interest" description="Disordered" evidence="2">
    <location>
        <begin position="1"/>
        <end position="28"/>
    </location>
</feature>
<dbReference type="GO" id="GO:0006310">
    <property type="term" value="P:DNA recombination"/>
    <property type="evidence" value="ECO:0007669"/>
    <property type="project" value="UniProtKB-KW"/>
</dbReference>
<dbReference type="SUPFAM" id="SSF56349">
    <property type="entry name" value="DNA breaking-rejoining enzymes"/>
    <property type="match status" value="1"/>
</dbReference>
<dbReference type="Proteomes" id="UP000028981">
    <property type="component" value="Unassembled WGS sequence"/>
</dbReference>
<dbReference type="GO" id="GO:0003677">
    <property type="term" value="F:DNA binding"/>
    <property type="evidence" value="ECO:0007669"/>
    <property type="project" value="InterPro"/>
</dbReference>
<proteinExistence type="predicted"/>
<dbReference type="AlphaFoldDB" id="A0A087M6W4"/>
<dbReference type="InterPro" id="IPR013762">
    <property type="entry name" value="Integrase-like_cat_sf"/>
</dbReference>
<evidence type="ECO:0000256" key="1">
    <source>
        <dbReference type="ARBA" id="ARBA00023172"/>
    </source>
</evidence>
<evidence type="ECO:0000313" key="5">
    <source>
        <dbReference type="Proteomes" id="UP000028981"/>
    </source>
</evidence>
<dbReference type="InterPro" id="IPR002104">
    <property type="entry name" value="Integrase_catalytic"/>
</dbReference>